<dbReference type="InterPro" id="IPR021617">
    <property type="entry name" value="DUF3231"/>
</dbReference>
<comment type="caution">
    <text evidence="1">The sequence shown here is derived from an EMBL/GenBank/DDBJ whole genome shotgun (WGS) entry which is preliminary data.</text>
</comment>
<protein>
    <recommendedName>
        <fullName evidence="3">DUF3231 family protein</fullName>
    </recommendedName>
</protein>
<dbReference type="EMBL" id="CAJVCE010000006">
    <property type="protein sequence ID" value="CAG7639316.1"/>
    <property type="molecule type" value="Genomic_DNA"/>
</dbReference>
<sequence>MVNILESAIDTIKSMTDQDEDQPLHVGEVMGCWLYLAGLELAKATVQAAINTTTDHELKALLEEDLMLGTSQRKRLHEFIIKEGITLPHAPEDMPTSDPSNIPLGVKLTDDVLANELSLKIASLIVRASAIAAESIRADVGILFTQFQGEKLAFAARLKYSMRKRGWLRVPPFYVPPGSPYSVR</sequence>
<organism evidence="1 2">
    <name type="scientific">Paenibacillus allorhizosphaerae</name>
    <dbReference type="NCBI Taxonomy" id="2849866"/>
    <lineage>
        <taxon>Bacteria</taxon>
        <taxon>Bacillati</taxon>
        <taxon>Bacillota</taxon>
        <taxon>Bacilli</taxon>
        <taxon>Bacillales</taxon>
        <taxon>Paenibacillaceae</taxon>
        <taxon>Paenibacillus</taxon>
    </lineage>
</organism>
<evidence type="ECO:0008006" key="3">
    <source>
        <dbReference type="Google" id="ProtNLM"/>
    </source>
</evidence>
<keyword evidence="2" id="KW-1185">Reference proteome</keyword>
<name>A0ABM8VGP3_9BACL</name>
<evidence type="ECO:0000313" key="1">
    <source>
        <dbReference type="EMBL" id="CAG7639316.1"/>
    </source>
</evidence>
<evidence type="ECO:0000313" key="2">
    <source>
        <dbReference type="Proteomes" id="UP000730618"/>
    </source>
</evidence>
<proteinExistence type="predicted"/>
<dbReference type="Proteomes" id="UP000730618">
    <property type="component" value="Unassembled WGS sequence"/>
</dbReference>
<reference evidence="1 2" key="1">
    <citation type="submission" date="2021-06" db="EMBL/GenBank/DDBJ databases">
        <authorList>
            <person name="Criscuolo A."/>
        </authorList>
    </citation>
    <scope>NUCLEOTIDE SEQUENCE [LARGE SCALE GENOMIC DNA]</scope>
    <source>
        <strain evidence="2">CIP 111802</strain>
    </source>
</reference>
<dbReference type="RefSeq" id="WP_218098867.1">
    <property type="nucleotide sequence ID" value="NZ_CAJVCE010000006.1"/>
</dbReference>
<dbReference type="Pfam" id="PF11553">
    <property type="entry name" value="DUF3231"/>
    <property type="match status" value="1"/>
</dbReference>
<accession>A0ABM8VGP3</accession>
<gene>
    <name evidence="1" type="ORF">PAECIP111802_02531</name>
</gene>